<gene>
    <name evidence="3" type="ORF">CYCCA115_LOCUS10094</name>
</gene>
<dbReference type="Proteomes" id="UP001295423">
    <property type="component" value="Unassembled WGS sequence"/>
</dbReference>
<sequence>MALRLGTASTSTSTSTSTSSSTSSSTPSTFRPFFDRLVEDGRITMGQKTDAVKTLSLVLKNAVIDPLKSKDPKYRQLKLHNVKLQQRLFSIPVVMDILTTVGFQQQTVDGEACLVLPLEKDASTLGQECVAELAMTQQRLAFIAGDTSNAKPVVPEKLSEKQKARKLLEEKEKLEKTKAKENRKRNLALLKADKHTRENDPNWKPGVSAACAKSGTGISTFRDKYGEGE</sequence>
<feature type="region of interest" description="Disordered" evidence="1">
    <location>
        <begin position="1"/>
        <end position="28"/>
    </location>
</feature>
<evidence type="ECO:0000259" key="2">
    <source>
        <dbReference type="Pfam" id="PF09409"/>
    </source>
</evidence>
<dbReference type="AlphaFoldDB" id="A0AAD2CV13"/>
<dbReference type="Gene3D" id="1.20.58.2190">
    <property type="match status" value="1"/>
</dbReference>
<dbReference type="InterPro" id="IPR036339">
    <property type="entry name" value="PUB-like_dom_sf"/>
</dbReference>
<comment type="caution">
    <text evidence="3">The sequence shown here is derived from an EMBL/GenBank/DDBJ whole genome shotgun (WGS) entry which is preliminary data.</text>
</comment>
<dbReference type="CDD" id="cd09212">
    <property type="entry name" value="PUB"/>
    <property type="match status" value="1"/>
</dbReference>
<dbReference type="SUPFAM" id="SSF143503">
    <property type="entry name" value="PUG domain-like"/>
    <property type="match status" value="1"/>
</dbReference>
<reference evidence="3" key="1">
    <citation type="submission" date="2023-08" db="EMBL/GenBank/DDBJ databases">
        <authorList>
            <person name="Audoor S."/>
            <person name="Bilcke G."/>
        </authorList>
    </citation>
    <scope>NUCLEOTIDE SEQUENCE</scope>
</reference>
<dbReference type="InterPro" id="IPR018997">
    <property type="entry name" value="PUB_domain"/>
</dbReference>
<feature type="compositionally biased region" description="Low complexity" evidence="1">
    <location>
        <begin position="9"/>
        <end position="28"/>
    </location>
</feature>
<protein>
    <recommendedName>
        <fullName evidence="2">PUB domain-containing protein</fullName>
    </recommendedName>
</protein>
<evidence type="ECO:0000313" key="4">
    <source>
        <dbReference type="Proteomes" id="UP001295423"/>
    </source>
</evidence>
<dbReference type="Pfam" id="PF09409">
    <property type="entry name" value="PUB"/>
    <property type="match status" value="1"/>
</dbReference>
<feature type="region of interest" description="Disordered" evidence="1">
    <location>
        <begin position="170"/>
        <end position="213"/>
    </location>
</feature>
<dbReference type="EMBL" id="CAKOGP040001557">
    <property type="protein sequence ID" value="CAJ1945952.1"/>
    <property type="molecule type" value="Genomic_DNA"/>
</dbReference>
<accession>A0AAD2CV13</accession>
<evidence type="ECO:0000256" key="1">
    <source>
        <dbReference type="SAM" id="MobiDB-lite"/>
    </source>
</evidence>
<feature type="domain" description="PUB" evidence="2">
    <location>
        <begin position="49"/>
        <end position="122"/>
    </location>
</feature>
<name>A0AAD2CV13_9STRA</name>
<keyword evidence="4" id="KW-1185">Reference proteome</keyword>
<feature type="compositionally biased region" description="Basic and acidic residues" evidence="1">
    <location>
        <begin position="191"/>
        <end position="201"/>
    </location>
</feature>
<organism evidence="3 4">
    <name type="scientific">Cylindrotheca closterium</name>
    <dbReference type="NCBI Taxonomy" id="2856"/>
    <lineage>
        <taxon>Eukaryota</taxon>
        <taxon>Sar</taxon>
        <taxon>Stramenopiles</taxon>
        <taxon>Ochrophyta</taxon>
        <taxon>Bacillariophyta</taxon>
        <taxon>Bacillariophyceae</taxon>
        <taxon>Bacillariophycidae</taxon>
        <taxon>Bacillariales</taxon>
        <taxon>Bacillariaceae</taxon>
        <taxon>Cylindrotheca</taxon>
    </lineage>
</organism>
<feature type="compositionally biased region" description="Basic and acidic residues" evidence="1">
    <location>
        <begin position="170"/>
        <end position="180"/>
    </location>
</feature>
<evidence type="ECO:0000313" key="3">
    <source>
        <dbReference type="EMBL" id="CAJ1945952.1"/>
    </source>
</evidence>
<proteinExistence type="predicted"/>